<feature type="compositionally biased region" description="Polar residues" evidence="1">
    <location>
        <begin position="303"/>
        <end position="317"/>
    </location>
</feature>
<feature type="compositionally biased region" description="Low complexity" evidence="1">
    <location>
        <begin position="581"/>
        <end position="600"/>
    </location>
</feature>
<feature type="region of interest" description="Disordered" evidence="1">
    <location>
        <begin position="723"/>
        <end position="872"/>
    </location>
</feature>
<feature type="compositionally biased region" description="Pro residues" evidence="1">
    <location>
        <begin position="345"/>
        <end position="359"/>
    </location>
</feature>
<feature type="region of interest" description="Disordered" evidence="1">
    <location>
        <begin position="166"/>
        <end position="203"/>
    </location>
</feature>
<keyword evidence="3" id="KW-1185">Reference proteome</keyword>
<feature type="compositionally biased region" description="Basic and acidic residues" evidence="1">
    <location>
        <begin position="980"/>
        <end position="1007"/>
    </location>
</feature>
<feature type="compositionally biased region" description="Polar residues" evidence="1">
    <location>
        <begin position="742"/>
        <end position="766"/>
    </location>
</feature>
<dbReference type="InterPro" id="IPR029006">
    <property type="entry name" value="ADF-H/Gelsolin-like_dom_sf"/>
</dbReference>
<feature type="compositionally biased region" description="Basic and acidic residues" evidence="1">
    <location>
        <begin position="621"/>
        <end position="643"/>
    </location>
</feature>
<feature type="compositionally biased region" description="Polar residues" evidence="1">
    <location>
        <begin position="603"/>
        <end position="614"/>
    </location>
</feature>
<feature type="region of interest" description="Disordered" evidence="1">
    <location>
        <begin position="248"/>
        <end position="268"/>
    </location>
</feature>
<proteinExistence type="predicted"/>
<dbReference type="SUPFAM" id="SSF55753">
    <property type="entry name" value="Actin depolymerizing proteins"/>
    <property type="match status" value="1"/>
</dbReference>
<protein>
    <recommendedName>
        <fullName evidence="4">Gpi-anchored cell surface glycoprotein</fullName>
    </recommendedName>
</protein>
<feature type="compositionally biased region" description="Basic and acidic residues" evidence="1">
    <location>
        <begin position="395"/>
        <end position="407"/>
    </location>
</feature>
<feature type="compositionally biased region" description="Polar residues" evidence="1">
    <location>
        <begin position="522"/>
        <end position="550"/>
    </location>
</feature>
<dbReference type="VEuPathDB" id="FungiDB:yc1106_09370"/>
<accession>A0A9Q8ZHD6</accession>
<evidence type="ECO:0008006" key="4">
    <source>
        <dbReference type="Google" id="ProtNLM"/>
    </source>
</evidence>
<dbReference type="Proteomes" id="UP001056012">
    <property type="component" value="Chromosome 7"/>
</dbReference>
<dbReference type="OrthoDB" id="74412at2759"/>
<feature type="compositionally biased region" description="Polar residues" evidence="1">
    <location>
        <begin position="813"/>
        <end position="850"/>
    </location>
</feature>
<evidence type="ECO:0000256" key="1">
    <source>
        <dbReference type="SAM" id="MobiDB-lite"/>
    </source>
</evidence>
<evidence type="ECO:0000313" key="3">
    <source>
        <dbReference type="Proteomes" id="UP001056012"/>
    </source>
</evidence>
<organism evidence="2 3">
    <name type="scientific">Curvularia clavata</name>
    <dbReference type="NCBI Taxonomy" id="95742"/>
    <lineage>
        <taxon>Eukaryota</taxon>
        <taxon>Fungi</taxon>
        <taxon>Dikarya</taxon>
        <taxon>Ascomycota</taxon>
        <taxon>Pezizomycotina</taxon>
        <taxon>Dothideomycetes</taxon>
        <taxon>Pleosporomycetidae</taxon>
        <taxon>Pleosporales</taxon>
        <taxon>Pleosporineae</taxon>
        <taxon>Pleosporaceae</taxon>
        <taxon>Curvularia</taxon>
    </lineage>
</organism>
<gene>
    <name evidence="2" type="ORF">yc1106_09370</name>
</gene>
<dbReference type="AlphaFoldDB" id="A0A9Q8ZHD6"/>
<sequence length="1161" mass="126428">MSLNGLDNVEVTQAYQGALAEAGGWFLLHYTSRDSVQVLKRGTGGAGEARAAVAQYEEKSPLYGLLLYRRRKVLVKYVPDGTSRLLQARVAVHFINISEKFAPHDIVLSVSTPEELSDAALASACSLHTAAPSSSSSSGSSRGPKLSWIPETAEETWHQDGEVKLASETAEESTPTIMEPSGGSHDDEPKRSGSITSQTESVPLILEEKVVGHKITPHISHVTVETVTEGSKATEDTDVSNVQDTFKNYDSLFEGGPEPRSSSQTTRPDYNELYEHYYAQYTKPKVKLGPRPRQSLEGKRPATSGNTSQDLARQVSSLPAGLRSATRKPQKESKTASSSTVPAIAIPPPLEVPPMPQVPQSPVSSLYSPRSPVSVKSMPVSAYKSHLRATGTTQERTRLMKALELRKKQQQAQQAKKDKAAEEAAEGSTVDTGMPTKGDGDAGVDQISGERATDSAETTPTLRDNGEEKPEDEEDEKDGEGEQGEQPDTDKETLLGDHLPSSQRPSSSGLAFTDNPPEPDDLNSTVSISSPISAQTHGSSGAPSTRPSSLSEDETGLDDPQKCQGTLEPQAPDPLDEEQSVDSTPTVVADSTTSSPPTDTQDQHTQGPSITQRAPSFDDADSSRRHTLRPADNDTETRRRSNRESTIYMPSDEALRPEQQSATKSNRESMLLPAGSKRDSWFEAKGKRRALLDPLHVSAENSETEYLSDDSFMEELQSATVHEAKPMSVSKSPIMPFFPRKSPSQAELSTPPRSASSNYPTLTRPSPEQPVARKVSGGWPPPTKSDTAAPKKINVSSGISQRIKALAEKTNRESTSINPATLSAPSSSVAQRKSSFFASSPLETSPNGLSASRGGSPLLRPSSSASMIDRKPLGPIKATVYNVQQGAEKPESVQVTARIVRDERIMNPTLAMPTESTPLDLHQSPLIIDHHQAIVPPKSPPQVKQEPPASRDTSSSHSREQSQAPSRTSSESTWRSFGRRMSETKSIHSHDGDEKKDDKKEKKESRTTKMFKRMSSSMSSMPWKNSSSNGSLTLPENDMRSTSLASLREPPPPMHVGDLNVQFPDTLLWKRRWVEIDSMGNLVLSPSKHNEKGIVKRFHLSDFRTPYPPDQDRQELPNSVVLDFVDGRTLQCACETHVAQAQVLQILREAHDAWLAYNQAL</sequence>
<feature type="compositionally biased region" description="Polar residues" evidence="1">
    <location>
        <begin position="500"/>
        <end position="510"/>
    </location>
</feature>
<dbReference type="EMBL" id="CP089280">
    <property type="protein sequence ID" value="USP82096.1"/>
    <property type="molecule type" value="Genomic_DNA"/>
</dbReference>
<feature type="compositionally biased region" description="Polar residues" evidence="1">
    <location>
        <begin position="951"/>
        <end position="975"/>
    </location>
</feature>
<evidence type="ECO:0000313" key="2">
    <source>
        <dbReference type="EMBL" id="USP82096.1"/>
    </source>
</evidence>
<feature type="region of interest" description="Disordered" evidence="1">
    <location>
        <begin position="281"/>
        <end position="683"/>
    </location>
</feature>
<feature type="compositionally biased region" description="Acidic residues" evidence="1">
    <location>
        <begin position="469"/>
        <end position="487"/>
    </location>
</feature>
<dbReference type="Gene3D" id="3.40.20.10">
    <property type="entry name" value="Severin"/>
    <property type="match status" value="1"/>
</dbReference>
<name>A0A9Q8ZHD6_CURCL</name>
<feature type="compositionally biased region" description="Low complexity" evidence="1">
    <location>
        <begin position="1014"/>
        <end position="1031"/>
    </location>
</feature>
<feature type="region of interest" description="Disordered" evidence="1">
    <location>
        <begin position="934"/>
        <end position="1035"/>
    </location>
</feature>
<reference evidence="2" key="1">
    <citation type="submission" date="2021-12" db="EMBL/GenBank/DDBJ databases">
        <title>Curvularia clavata genome.</title>
        <authorList>
            <person name="Cao Y."/>
        </authorList>
    </citation>
    <scope>NUCLEOTIDE SEQUENCE</scope>
    <source>
        <strain evidence="2">Yc1106</strain>
    </source>
</reference>